<dbReference type="EMBL" id="CP133151">
    <property type="protein sequence ID" value="WVT06607.1"/>
    <property type="molecule type" value="Genomic_DNA"/>
</dbReference>
<dbReference type="SUPFAM" id="SSF103473">
    <property type="entry name" value="MFS general substrate transporter"/>
    <property type="match status" value="1"/>
</dbReference>
<accession>A0ABZ2BGJ4</accession>
<organism evidence="6 7">
    <name type="scientific">Sinorhizobium chiapasense</name>
    <dbReference type="NCBI Taxonomy" id="501572"/>
    <lineage>
        <taxon>Bacteria</taxon>
        <taxon>Pseudomonadati</taxon>
        <taxon>Pseudomonadota</taxon>
        <taxon>Alphaproteobacteria</taxon>
        <taxon>Hyphomicrobiales</taxon>
        <taxon>Rhizobiaceae</taxon>
        <taxon>Sinorhizobium/Ensifer group</taxon>
        <taxon>Sinorhizobium</taxon>
    </lineage>
</organism>
<evidence type="ECO:0000256" key="1">
    <source>
        <dbReference type="ARBA" id="ARBA00022692"/>
    </source>
</evidence>
<evidence type="ECO:0000313" key="6">
    <source>
        <dbReference type="EMBL" id="WVT06607.1"/>
    </source>
</evidence>
<dbReference type="InterPro" id="IPR011701">
    <property type="entry name" value="MFS"/>
</dbReference>
<dbReference type="InterPro" id="IPR036259">
    <property type="entry name" value="MFS_trans_sf"/>
</dbReference>
<name>A0ABZ2BGJ4_9HYPH</name>
<reference evidence="6" key="1">
    <citation type="submission" date="2023-08" db="EMBL/GenBank/DDBJ databases">
        <title>Complete genome sequence of Sinorhizobium chiapanecum ITTG S70 isolated from Acaciella angustissima nodules in Chiapas-Mexico.</title>
        <authorList>
            <person name="Rincon-Rosales R."/>
            <person name="Rogel M.A."/>
            <person name="Rincon-Medina C.I."/>
            <person name="Guerrero G."/>
            <person name="Manzano-Gomez L.A."/>
            <person name="Lopez-Lopez A."/>
            <person name="Rincon Molina F.A."/>
            <person name="Martinez-Romero E."/>
        </authorList>
    </citation>
    <scope>NUCLEOTIDE SEQUENCE</scope>
    <source>
        <strain evidence="6">ITTG S70</strain>
        <plasmid evidence="6">pSchITTGS70c</plasmid>
    </source>
</reference>
<protein>
    <submittedName>
        <fullName evidence="6">MFS transporter</fullName>
    </submittedName>
</protein>
<feature type="transmembrane region" description="Helical" evidence="4">
    <location>
        <begin position="88"/>
        <end position="107"/>
    </location>
</feature>
<feature type="transmembrane region" description="Helical" evidence="4">
    <location>
        <begin position="315"/>
        <end position="340"/>
    </location>
</feature>
<geneLocation type="plasmid" evidence="6 7">
    <name>pSchITTGS70c</name>
</geneLocation>
<dbReference type="InterPro" id="IPR020846">
    <property type="entry name" value="MFS_dom"/>
</dbReference>
<sequence>MSEITASKVLEPASSHYDAARGNLARLTIAQALGGANSAVVYSTGAIVGNTLAPTPALATMPISMFVVGMAVSTLPAGAIAQRYGRRTAFLVGTGCGVLVGLLAAVAVVIGSFWLYCAATLFGGAYAAVVLSFRFAAADCVPAERRPRALSFVMAGGVVAGVIGPQLVNNTMYLWMPHMFAASYLAQAAVAALSALLLIGVRLPVPTKVEAVGGRPVGVIARQPRFITAVICGVVSYLLMNFLMTAAPLAMQLCGLSQESSNLAIQWHVVAMYAPSFFTGRLITRFGATAVVMTGLVLTGISAAVGMTGVDVAHFWITLIVLGVGWNFGFLGASALVLECHRPEEKARVQSLNDFAVFGTMTLGSFLSGGLLTAYGWNTILALSFIPLVLALLALGGTYVRDAAGSR</sequence>
<keyword evidence="1 4" id="KW-0812">Transmembrane</keyword>
<keyword evidence="7" id="KW-1185">Reference proteome</keyword>
<evidence type="ECO:0000313" key="7">
    <source>
        <dbReference type="Proteomes" id="UP001432360"/>
    </source>
</evidence>
<keyword evidence="3 4" id="KW-0472">Membrane</keyword>
<evidence type="ECO:0000259" key="5">
    <source>
        <dbReference type="PROSITE" id="PS50850"/>
    </source>
</evidence>
<dbReference type="Pfam" id="PF07690">
    <property type="entry name" value="MFS_1"/>
    <property type="match status" value="1"/>
</dbReference>
<evidence type="ECO:0000256" key="4">
    <source>
        <dbReference type="SAM" id="Phobius"/>
    </source>
</evidence>
<evidence type="ECO:0000256" key="3">
    <source>
        <dbReference type="ARBA" id="ARBA00023136"/>
    </source>
</evidence>
<dbReference type="Gene3D" id="1.20.1250.20">
    <property type="entry name" value="MFS general substrate transporter like domains"/>
    <property type="match status" value="1"/>
</dbReference>
<dbReference type="PROSITE" id="PS50850">
    <property type="entry name" value="MFS"/>
    <property type="match status" value="1"/>
</dbReference>
<feature type="transmembrane region" description="Helical" evidence="4">
    <location>
        <begin position="149"/>
        <end position="168"/>
    </location>
</feature>
<evidence type="ECO:0000256" key="2">
    <source>
        <dbReference type="ARBA" id="ARBA00022989"/>
    </source>
</evidence>
<keyword evidence="6" id="KW-0614">Plasmid</keyword>
<dbReference type="PANTHER" id="PTHR23534">
    <property type="entry name" value="MFS PERMEASE"/>
    <property type="match status" value="1"/>
</dbReference>
<dbReference type="PANTHER" id="PTHR23534:SF1">
    <property type="entry name" value="MAJOR FACILITATOR SUPERFAMILY PROTEIN"/>
    <property type="match status" value="1"/>
</dbReference>
<gene>
    <name evidence="6" type="ORF">RB548_23185</name>
</gene>
<proteinExistence type="predicted"/>
<dbReference type="Proteomes" id="UP001432360">
    <property type="component" value="Plasmid pSchITTGS70c"/>
</dbReference>
<feature type="transmembrane region" description="Helical" evidence="4">
    <location>
        <begin position="226"/>
        <end position="244"/>
    </location>
</feature>
<keyword evidence="2 4" id="KW-1133">Transmembrane helix</keyword>
<feature type="transmembrane region" description="Helical" evidence="4">
    <location>
        <begin position="380"/>
        <end position="400"/>
    </location>
</feature>
<feature type="domain" description="Major facilitator superfamily (MFS) profile" evidence="5">
    <location>
        <begin position="225"/>
        <end position="407"/>
    </location>
</feature>
<feature type="transmembrane region" description="Helical" evidence="4">
    <location>
        <begin position="180"/>
        <end position="205"/>
    </location>
</feature>
<feature type="transmembrane region" description="Helical" evidence="4">
    <location>
        <begin position="290"/>
        <end position="309"/>
    </location>
</feature>
<feature type="transmembrane region" description="Helical" evidence="4">
    <location>
        <begin position="264"/>
        <end position="283"/>
    </location>
</feature>
<feature type="transmembrane region" description="Helical" evidence="4">
    <location>
        <begin position="352"/>
        <end position="374"/>
    </location>
</feature>
<dbReference type="RefSeq" id="WP_331375648.1">
    <property type="nucleotide sequence ID" value="NZ_CP133151.1"/>
</dbReference>
<feature type="transmembrane region" description="Helical" evidence="4">
    <location>
        <begin position="59"/>
        <end position="81"/>
    </location>
</feature>
<feature type="transmembrane region" description="Helical" evidence="4">
    <location>
        <begin position="113"/>
        <end position="137"/>
    </location>
</feature>